<gene>
    <name evidence="5" type="ORF">AMD01_09935</name>
</gene>
<feature type="domain" description="Nudix hydrolase" evidence="4">
    <location>
        <begin position="23"/>
        <end position="162"/>
    </location>
</feature>
<evidence type="ECO:0000256" key="2">
    <source>
        <dbReference type="ARBA" id="ARBA00022801"/>
    </source>
</evidence>
<dbReference type="InterPro" id="IPR015797">
    <property type="entry name" value="NUDIX_hydrolase-like_dom_sf"/>
</dbReference>
<dbReference type="PROSITE" id="PS51462">
    <property type="entry name" value="NUDIX"/>
    <property type="match status" value="1"/>
</dbReference>
<evidence type="ECO:0000256" key="3">
    <source>
        <dbReference type="RuleBase" id="RU003476"/>
    </source>
</evidence>
<dbReference type="RefSeq" id="WP_053401245.1">
    <property type="nucleotide sequence ID" value="NZ_LILC01000013.1"/>
</dbReference>
<name>A0A0M0L526_9BACI</name>
<dbReference type="Proteomes" id="UP000037558">
    <property type="component" value="Unassembled WGS sequence"/>
</dbReference>
<evidence type="ECO:0000256" key="1">
    <source>
        <dbReference type="ARBA" id="ARBA00001946"/>
    </source>
</evidence>
<dbReference type="InterPro" id="IPR020476">
    <property type="entry name" value="Nudix_hydrolase"/>
</dbReference>
<dbReference type="Gene3D" id="3.90.79.10">
    <property type="entry name" value="Nucleoside Triphosphate Pyrophosphohydrolase"/>
    <property type="match status" value="1"/>
</dbReference>
<dbReference type="Pfam" id="PF00293">
    <property type="entry name" value="NUDIX"/>
    <property type="match status" value="1"/>
</dbReference>
<dbReference type="SUPFAM" id="SSF55811">
    <property type="entry name" value="Nudix"/>
    <property type="match status" value="1"/>
</dbReference>
<dbReference type="AlphaFoldDB" id="A0A0M0L526"/>
<dbReference type="PROSITE" id="PS00893">
    <property type="entry name" value="NUDIX_BOX"/>
    <property type="match status" value="1"/>
</dbReference>
<comment type="caution">
    <text evidence="5">The sequence shown here is derived from an EMBL/GenBank/DDBJ whole genome shotgun (WGS) entry which is preliminary data.</text>
</comment>
<dbReference type="CDD" id="cd02883">
    <property type="entry name" value="NUDIX_Hydrolase"/>
    <property type="match status" value="1"/>
</dbReference>
<keyword evidence="6" id="KW-1185">Reference proteome</keyword>
<organism evidence="5 6">
    <name type="scientific">Priestia koreensis</name>
    <dbReference type="NCBI Taxonomy" id="284581"/>
    <lineage>
        <taxon>Bacteria</taxon>
        <taxon>Bacillati</taxon>
        <taxon>Bacillota</taxon>
        <taxon>Bacilli</taxon>
        <taxon>Bacillales</taxon>
        <taxon>Bacillaceae</taxon>
        <taxon>Priestia</taxon>
    </lineage>
</organism>
<evidence type="ECO:0000259" key="4">
    <source>
        <dbReference type="PROSITE" id="PS51462"/>
    </source>
</evidence>
<dbReference type="EMBL" id="LILC01000013">
    <property type="protein sequence ID" value="KOO46176.1"/>
    <property type="molecule type" value="Genomic_DNA"/>
</dbReference>
<dbReference type="InterPro" id="IPR020084">
    <property type="entry name" value="NUDIX_hydrolase_CS"/>
</dbReference>
<accession>A0A0M0L526</accession>
<dbReference type="PANTHER" id="PTHR43046">
    <property type="entry name" value="GDP-MANNOSE MANNOSYL HYDROLASE"/>
    <property type="match status" value="1"/>
</dbReference>
<dbReference type="GO" id="GO:0016787">
    <property type="term" value="F:hydrolase activity"/>
    <property type="evidence" value="ECO:0007669"/>
    <property type="project" value="UniProtKB-KW"/>
</dbReference>
<sequence length="172" mass="20456">MDTFYDEFEHSECKNVDQFKKHHTREAVRAAILHNGQILMVHSTFGDYKFPGGGRDEGEEKEEALRREMEEETGYNDCRIQRYVGTIIERNPDDYAVDALFEMTSHYYLCELLTEKMGSQQLDDYEAEQGYTPKWVTLDEAIEQNERLQTQHDWIKRETFVLKKLKEAFPHY</sequence>
<dbReference type="PATRIC" id="fig|284581.3.peg.2066"/>
<comment type="cofactor">
    <cofactor evidence="1">
        <name>Mg(2+)</name>
        <dbReference type="ChEBI" id="CHEBI:18420"/>
    </cofactor>
</comment>
<dbReference type="OrthoDB" id="511483at2"/>
<dbReference type="STRING" id="284581.AMD01_09935"/>
<dbReference type="PRINTS" id="PR00502">
    <property type="entry name" value="NUDIXFAMILY"/>
</dbReference>
<dbReference type="PANTHER" id="PTHR43046:SF14">
    <property type="entry name" value="MUTT_NUDIX FAMILY PROTEIN"/>
    <property type="match status" value="1"/>
</dbReference>
<evidence type="ECO:0000313" key="5">
    <source>
        <dbReference type="EMBL" id="KOO46176.1"/>
    </source>
</evidence>
<dbReference type="InterPro" id="IPR000086">
    <property type="entry name" value="NUDIX_hydrolase_dom"/>
</dbReference>
<proteinExistence type="inferred from homology"/>
<keyword evidence="2 3" id="KW-0378">Hydrolase</keyword>
<reference evidence="6" key="1">
    <citation type="submission" date="2015-08" db="EMBL/GenBank/DDBJ databases">
        <title>Fjat-14210 dsm16467.</title>
        <authorList>
            <person name="Liu B."/>
            <person name="Wang J."/>
            <person name="Zhu Y."/>
            <person name="Liu G."/>
            <person name="Chen Q."/>
            <person name="Chen Z."/>
            <person name="Lan J."/>
            <person name="Che J."/>
            <person name="Ge C."/>
            <person name="Shi H."/>
            <person name="Pan Z."/>
            <person name="Liu X."/>
        </authorList>
    </citation>
    <scope>NUCLEOTIDE SEQUENCE [LARGE SCALE GENOMIC DNA]</scope>
    <source>
        <strain evidence="6">DSM 16467</strain>
    </source>
</reference>
<protein>
    <recommendedName>
        <fullName evidence="4">Nudix hydrolase domain-containing protein</fullName>
    </recommendedName>
</protein>
<comment type="similarity">
    <text evidence="3">Belongs to the Nudix hydrolase family.</text>
</comment>
<evidence type="ECO:0000313" key="6">
    <source>
        <dbReference type="Proteomes" id="UP000037558"/>
    </source>
</evidence>